<protein>
    <submittedName>
        <fullName evidence="1">Uncharacterized protein</fullName>
    </submittedName>
</protein>
<accession>A0A9D4CVX4</accession>
<evidence type="ECO:0000313" key="2">
    <source>
        <dbReference type="Proteomes" id="UP000828390"/>
    </source>
</evidence>
<evidence type="ECO:0000313" key="1">
    <source>
        <dbReference type="EMBL" id="KAH3731243.1"/>
    </source>
</evidence>
<dbReference type="AlphaFoldDB" id="A0A9D4CVX4"/>
<proteinExistence type="predicted"/>
<gene>
    <name evidence="1" type="ORF">DPMN_057251</name>
</gene>
<keyword evidence="2" id="KW-1185">Reference proteome</keyword>
<reference evidence="1" key="1">
    <citation type="journal article" date="2019" name="bioRxiv">
        <title>The Genome of the Zebra Mussel, Dreissena polymorpha: A Resource for Invasive Species Research.</title>
        <authorList>
            <person name="McCartney M.A."/>
            <person name="Auch B."/>
            <person name="Kono T."/>
            <person name="Mallez S."/>
            <person name="Zhang Y."/>
            <person name="Obille A."/>
            <person name="Becker A."/>
            <person name="Abrahante J.E."/>
            <person name="Garbe J."/>
            <person name="Badalamenti J.P."/>
            <person name="Herman A."/>
            <person name="Mangelson H."/>
            <person name="Liachko I."/>
            <person name="Sullivan S."/>
            <person name="Sone E.D."/>
            <person name="Koren S."/>
            <person name="Silverstein K.A.T."/>
            <person name="Beckman K.B."/>
            <person name="Gohl D.M."/>
        </authorList>
    </citation>
    <scope>NUCLEOTIDE SEQUENCE</scope>
    <source>
        <strain evidence="1">Duluth1</strain>
        <tissue evidence="1">Whole animal</tissue>
    </source>
</reference>
<dbReference type="EMBL" id="JAIWYP010000012">
    <property type="protein sequence ID" value="KAH3731243.1"/>
    <property type="molecule type" value="Genomic_DNA"/>
</dbReference>
<reference evidence="1" key="2">
    <citation type="submission" date="2020-11" db="EMBL/GenBank/DDBJ databases">
        <authorList>
            <person name="McCartney M.A."/>
            <person name="Auch B."/>
            <person name="Kono T."/>
            <person name="Mallez S."/>
            <person name="Becker A."/>
            <person name="Gohl D.M."/>
            <person name="Silverstein K.A.T."/>
            <person name="Koren S."/>
            <person name="Bechman K.B."/>
            <person name="Herman A."/>
            <person name="Abrahante J.E."/>
            <person name="Garbe J."/>
        </authorList>
    </citation>
    <scope>NUCLEOTIDE SEQUENCE</scope>
    <source>
        <strain evidence="1">Duluth1</strain>
        <tissue evidence="1">Whole animal</tissue>
    </source>
</reference>
<sequence length="75" mass="8682">MLIKAGRAGFWMMHLQAVSNGISVFAEAGYFNYLRSAYNYLQPKINLYETHPKVNQKFVYGFDIVRRSNQCSAKQ</sequence>
<organism evidence="1 2">
    <name type="scientific">Dreissena polymorpha</name>
    <name type="common">Zebra mussel</name>
    <name type="synonym">Mytilus polymorpha</name>
    <dbReference type="NCBI Taxonomy" id="45954"/>
    <lineage>
        <taxon>Eukaryota</taxon>
        <taxon>Metazoa</taxon>
        <taxon>Spiralia</taxon>
        <taxon>Lophotrochozoa</taxon>
        <taxon>Mollusca</taxon>
        <taxon>Bivalvia</taxon>
        <taxon>Autobranchia</taxon>
        <taxon>Heteroconchia</taxon>
        <taxon>Euheterodonta</taxon>
        <taxon>Imparidentia</taxon>
        <taxon>Neoheterodontei</taxon>
        <taxon>Myida</taxon>
        <taxon>Dreissenoidea</taxon>
        <taxon>Dreissenidae</taxon>
        <taxon>Dreissena</taxon>
    </lineage>
</organism>
<name>A0A9D4CVX4_DREPO</name>
<comment type="caution">
    <text evidence="1">The sequence shown here is derived from an EMBL/GenBank/DDBJ whole genome shotgun (WGS) entry which is preliminary data.</text>
</comment>
<dbReference type="Proteomes" id="UP000828390">
    <property type="component" value="Unassembled WGS sequence"/>
</dbReference>